<dbReference type="AlphaFoldDB" id="A0A164H184"/>
<evidence type="ECO:0000259" key="1">
    <source>
        <dbReference type="Pfam" id="PF23926"/>
    </source>
</evidence>
<organism evidence="2 3">
    <name type="scientific">Nocardia terpenica</name>
    <dbReference type="NCBI Taxonomy" id="455432"/>
    <lineage>
        <taxon>Bacteria</taxon>
        <taxon>Bacillati</taxon>
        <taxon>Actinomycetota</taxon>
        <taxon>Actinomycetes</taxon>
        <taxon>Mycobacteriales</taxon>
        <taxon>Nocardiaceae</taxon>
        <taxon>Nocardia</taxon>
    </lineage>
</organism>
<name>A0A164H184_9NOCA</name>
<reference evidence="2 3" key="1">
    <citation type="submission" date="2016-04" db="EMBL/GenBank/DDBJ databases">
        <authorList>
            <person name="Evans L.H."/>
            <person name="Alamgir A."/>
            <person name="Owens N."/>
            <person name="Weber N.D."/>
            <person name="Virtaneva K."/>
            <person name="Barbian K."/>
            <person name="Babar A."/>
            <person name="Rosenke K."/>
        </authorList>
    </citation>
    <scope>NUCLEOTIDE SEQUENCE [LARGE SCALE GENOMIC DNA]</scope>
    <source>
        <strain evidence="2 3">IFM 0406</strain>
    </source>
</reference>
<dbReference type="OrthoDB" id="4553241at2"/>
<proteinExistence type="predicted"/>
<dbReference type="InterPro" id="IPR055688">
    <property type="entry name" value="LtfC/p132/Gp6_b-sand"/>
</dbReference>
<evidence type="ECO:0000313" key="3">
    <source>
        <dbReference type="Proteomes" id="UP000076512"/>
    </source>
</evidence>
<gene>
    <name evidence="2" type="ORF">AWN90_09245</name>
</gene>
<evidence type="ECO:0000313" key="2">
    <source>
        <dbReference type="EMBL" id="KZM68116.1"/>
    </source>
</evidence>
<protein>
    <recommendedName>
        <fullName evidence="1">LtfC/p132/Gp6 beta-sandwich domain-containing protein</fullName>
    </recommendedName>
</protein>
<dbReference type="Proteomes" id="UP000076512">
    <property type="component" value="Unassembled WGS sequence"/>
</dbReference>
<accession>A0A164H184</accession>
<sequence length="110" mass="11566">MTSSDPGYLGYRPIIEPLTLTTGASFVQTIQPSSGGVFPAGTAIGIVLTDPSGNALGTWWATVTATSAMWTVPSITADSIPVNTRYTMLATFPTTPSTTYAWYEGAIVRT</sequence>
<keyword evidence="3" id="KW-1185">Reference proteome</keyword>
<dbReference type="Pfam" id="PF23926">
    <property type="entry name" value="LtfC"/>
    <property type="match status" value="1"/>
</dbReference>
<dbReference type="RefSeq" id="WP_067579437.1">
    <property type="nucleotide sequence ID" value="NZ_JABMCZ010000002.1"/>
</dbReference>
<dbReference type="STRING" id="455432.AWN90_09245"/>
<dbReference type="EMBL" id="LWGR01000021">
    <property type="protein sequence ID" value="KZM68116.1"/>
    <property type="molecule type" value="Genomic_DNA"/>
</dbReference>
<comment type="caution">
    <text evidence="2">The sequence shown here is derived from an EMBL/GenBank/DDBJ whole genome shotgun (WGS) entry which is preliminary data.</text>
</comment>
<feature type="domain" description="LtfC/p132/Gp6 beta-sandwich" evidence="1">
    <location>
        <begin position="13"/>
        <end position="109"/>
    </location>
</feature>